<accession>A0A426RTA8</accession>
<keyword evidence="2" id="KW-0812">Transmembrane</keyword>
<evidence type="ECO:0008006" key="5">
    <source>
        <dbReference type="Google" id="ProtNLM"/>
    </source>
</evidence>
<evidence type="ECO:0000256" key="1">
    <source>
        <dbReference type="SAM" id="MobiDB-lite"/>
    </source>
</evidence>
<reference evidence="3 4" key="1">
    <citation type="submission" date="2018-12" db="EMBL/GenBank/DDBJ databases">
        <authorList>
            <person name="Kim S.-J."/>
            <person name="Jung G.-Y."/>
        </authorList>
    </citation>
    <scope>NUCLEOTIDE SEQUENCE [LARGE SCALE GENOMIC DNA]</scope>
    <source>
        <strain evidence="3 4">03SU3-P</strain>
    </source>
</reference>
<dbReference type="EMBL" id="RWJI01000001">
    <property type="protein sequence ID" value="RRQ52235.1"/>
    <property type="molecule type" value="Genomic_DNA"/>
</dbReference>
<keyword evidence="2" id="KW-0472">Membrane</keyword>
<feature type="transmembrane region" description="Helical" evidence="2">
    <location>
        <begin position="94"/>
        <end position="115"/>
    </location>
</feature>
<evidence type="ECO:0000313" key="4">
    <source>
        <dbReference type="Proteomes" id="UP000268553"/>
    </source>
</evidence>
<name>A0A426RTA8_9SPHN</name>
<dbReference type="RefSeq" id="WP_125230252.1">
    <property type="nucleotide sequence ID" value="NZ_RWJI01000001.1"/>
</dbReference>
<protein>
    <recommendedName>
        <fullName evidence="5">ATPase</fullName>
    </recommendedName>
</protein>
<dbReference type="OrthoDB" id="9777715at2"/>
<comment type="caution">
    <text evidence="3">The sequence shown here is derived from an EMBL/GenBank/DDBJ whole genome shotgun (WGS) entry which is preliminary data.</text>
</comment>
<evidence type="ECO:0000313" key="3">
    <source>
        <dbReference type="EMBL" id="RRQ52235.1"/>
    </source>
</evidence>
<feature type="region of interest" description="Disordered" evidence="1">
    <location>
        <begin position="1"/>
        <end position="38"/>
    </location>
</feature>
<dbReference type="Proteomes" id="UP000268553">
    <property type="component" value="Unassembled WGS sequence"/>
</dbReference>
<evidence type="ECO:0000256" key="2">
    <source>
        <dbReference type="SAM" id="Phobius"/>
    </source>
</evidence>
<organism evidence="3 4">
    <name type="scientific">Sphingorhabdus wooponensis</name>
    <dbReference type="NCBI Taxonomy" id="940136"/>
    <lineage>
        <taxon>Bacteria</taxon>
        <taxon>Pseudomonadati</taxon>
        <taxon>Pseudomonadota</taxon>
        <taxon>Alphaproteobacteria</taxon>
        <taxon>Sphingomonadales</taxon>
        <taxon>Sphingomonadaceae</taxon>
        <taxon>Sphingorhabdus</taxon>
    </lineage>
</organism>
<feature type="transmembrane region" description="Helical" evidence="2">
    <location>
        <begin position="60"/>
        <end position="82"/>
    </location>
</feature>
<keyword evidence="2" id="KW-1133">Transmembrane helix</keyword>
<keyword evidence="4" id="KW-1185">Reference proteome</keyword>
<proteinExistence type="predicted"/>
<dbReference type="AlphaFoldDB" id="A0A426RTA8"/>
<gene>
    <name evidence="3" type="ORF">D7D48_05045</name>
</gene>
<sequence length="763" mass="82604">MTSRSKIVGLNREIPETDQETALPPTIGSAEGATENDQSVDYDYDDNADETTHRLGIGHYIAPTLLLSAFIGWSAFFGLTHWSEAQFAMTNDRIVTLIVTWAVPTLLIAVLWLLVMRNSSREAIRFGKVANMLRTESDALAIRMRTVNEEIALARQFLSQNARELETVGRQSSKNLVDSAQLLTAALADSDEKAKILESVSNAANTNLEQLRKHLPVVTSAAKDVSNQIGSAGNDAQVQIKTLIAALERVSDAGKSVSEYIENVETRADDLSVRLAHSLNENVKLLDDTSSEALNRTAEMATLMDSAAQAISSGIAQASSEVDAVIARSKAQILANLADLRRALGNIEAQSGQEEARIQAMIANISEHIQDSAAHISEIDRAATDQTAKLAFAVSALGESTRSVGSALLDNQLTTASLLEQSDKLIGSLSTANLEIGHKIPAAMDSVNARMTQGIEQVNAALAAAETLDNISDGTLEKLNEIEHSISAQRDAVGALMAESDAHFAARHDQVDALGAALKQTQALLQDMSDQANGNLVTSLLRVRETTRAAAESSRKILDEELAHIADQLTEQNRTALANALDAQVASMNEVVNEAITRNIALSETASSLVAKQLGELNEMTTSLESRIADTINSFETIQDDSFARRMVILTESLNSTAIDVTKILSNDVTDTAWAAYLKGDRGVFTRRVVRLLDSREAKIIAKHYADDNEFREHVNRYVHDFEGIMRLLLSTRDGNAIGVTLLSSDIGKLYVALAQAIERLRK</sequence>